<organism evidence="1 2">
    <name type="scientific">Xylocopa violacea</name>
    <name type="common">Violet carpenter bee</name>
    <name type="synonym">Apis violacea</name>
    <dbReference type="NCBI Taxonomy" id="135666"/>
    <lineage>
        <taxon>Eukaryota</taxon>
        <taxon>Metazoa</taxon>
        <taxon>Ecdysozoa</taxon>
        <taxon>Arthropoda</taxon>
        <taxon>Hexapoda</taxon>
        <taxon>Insecta</taxon>
        <taxon>Pterygota</taxon>
        <taxon>Neoptera</taxon>
        <taxon>Endopterygota</taxon>
        <taxon>Hymenoptera</taxon>
        <taxon>Apocrita</taxon>
        <taxon>Aculeata</taxon>
        <taxon>Apoidea</taxon>
        <taxon>Anthophila</taxon>
        <taxon>Apidae</taxon>
        <taxon>Xylocopa</taxon>
        <taxon>Xylocopa</taxon>
    </lineage>
</organism>
<accession>A0ABP1PIG6</accession>
<evidence type="ECO:0008006" key="3">
    <source>
        <dbReference type="Google" id="ProtNLM"/>
    </source>
</evidence>
<comment type="caution">
    <text evidence="1">The sequence shown here is derived from an EMBL/GenBank/DDBJ whole genome shotgun (WGS) entry which is preliminary data.</text>
</comment>
<protein>
    <recommendedName>
        <fullName evidence="3">Secreted protein</fullName>
    </recommendedName>
</protein>
<dbReference type="EMBL" id="CAXAJV020001301">
    <property type="protein sequence ID" value="CAL7951886.1"/>
    <property type="molecule type" value="Genomic_DNA"/>
</dbReference>
<keyword evidence="2" id="KW-1185">Reference proteome</keyword>
<proteinExistence type="predicted"/>
<evidence type="ECO:0000313" key="2">
    <source>
        <dbReference type="Proteomes" id="UP001642520"/>
    </source>
</evidence>
<reference evidence="1 2" key="1">
    <citation type="submission" date="2024-08" db="EMBL/GenBank/DDBJ databases">
        <authorList>
            <person name="Will J Nash"/>
            <person name="Angela Man"/>
            <person name="Seanna McTaggart"/>
            <person name="Kendall Baker"/>
            <person name="Tom Barker"/>
            <person name="Leah Catchpole"/>
            <person name="Alex Durrant"/>
            <person name="Karim Gharbi"/>
            <person name="Naomi Irish"/>
            <person name="Gemy Kaithakottil"/>
            <person name="Debby Ku"/>
            <person name="Aaliyah Providence"/>
            <person name="Felix Shaw"/>
            <person name="David Swarbreck"/>
            <person name="Chris Watkins"/>
            <person name="Ann M. McCartney"/>
            <person name="Giulio Formenti"/>
            <person name="Alice Mouton"/>
            <person name="Noel Vella"/>
            <person name="Bjorn M von Reumont"/>
            <person name="Adriana Vella"/>
            <person name="Wilfried Haerty"/>
        </authorList>
    </citation>
    <scope>NUCLEOTIDE SEQUENCE [LARGE SCALE GENOMIC DNA]</scope>
</reference>
<evidence type="ECO:0000313" key="1">
    <source>
        <dbReference type="EMBL" id="CAL7951886.1"/>
    </source>
</evidence>
<name>A0ABP1PIG6_XYLVO</name>
<gene>
    <name evidence="1" type="ORF">XYLVIOL_LOCUS10758</name>
</gene>
<dbReference type="Proteomes" id="UP001642520">
    <property type="component" value="Unassembled WGS sequence"/>
</dbReference>
<sequence>MPALSVSCCWDASRVDVPCVSCVDSCSVESSTSELIFLDVRASKVPFRLARLTRAAAVPLEGSRGADSEDA</sequence>